<dbReference type="PANTHER" id="PTHR33164">
    <property type="entry name" value="TRANSCRIPTIONAL REGULATOR, MARR FAMILY"/>
    <property type="match status" value="1"/>
</dbReference>
<reference evidence="2 3" key="1">
    <citation type="submission" date="2016-11" db="EMBL/GenBank/DDBJ databases">
        <authorList>
            <person name="Jaros S."/>
            <person name="Januszkiewicz K."/>
            <person name="Wedrychowicz H."/>
        </authorList>
    </citation>
    <scope>NUCLEOTIDE SEQUENCE [LARGE SCALE GENOMIC DNA]</scope>
    <source>
        <strain evidence="2 3">DSM 29589</strain>
    </source>
</reference>
<dbReference type="InterPro" id="IPR000835">
    <property type="entry name" value="HTH_MarR-typ"/>
</dbReference>
<dbReference type="Gene3D" id="1.10.10.10">
    <property type="entry name" value="Winged helix-like DNA-binding domain superfamily/Winged helix DNA-binding domain"/>
    <property type="match status" value="1"/>
</dbReference>
<proteinExistence type="predicted"/>
<organism evidence="2 3">
    <name type="scientific">Roseovarius pacificus</name>
    <dbReference type="NCBI Taxonomy" id="337701"/>
    <lineage>
        <taxon>Bacteria</taxon>
        <taxon>Pseudomonadati</taxon>
        <taxon>Pseudomonadota</taxon>
        <taxon>Alphaproteobacteria</taxon>
        <taxon>Rhodobacterales</taxon>
        <taxon>Roseobacteraceae</taxon>
        <taxon>Roseovarius</taxon>
    </lineage>
</organism>
<dbReference type="InterPro" id="IPR036388">
    <property type="entry name" value="WH-like_DNA-bd_sf"/>
</dbReference>
<dbReference type="SUPFAM" id="SSF46785">
    <property type="entry name" value="Winged helix' DNA-binding domain"/>
    <property type="match status" value="1"/>
</dbReference>
<sequence length="181" mass="19675">MSEKQTKHLLTVTRDDLLEDGSDLAFRKMLHNLLAFSARLEQIRSRFGAYIGLSGPQYTILITTRQLQGADGVGVGAVAEHLAHSAAFVTAETNKLAKLGILNKVPHPEDRRRVRLSVTDRGIALLASLAKVQAEINDQLFEPVDAGNFELLQALSADLRGSAERALLMADYLLPPDGGMS</sequence>
<dbReference type="PANTHER" id="PTHR33164:SF101">
    <property type="entry name" value="TRANSCRIPTIONAL REPRESSOR MPRA"/>
    <property type="match status" value="1"/>
</dbReference>
<evidence type="ECO:0000313" key="3">
    <source>
        <dbReference type="Proteomes" id="UP000183974"/>
    </source>
</evidence>
<dbReference type="Proteomes" id="UP000183974">
    <property type="component" value="Unassembled WGS sequence"/>
</dbReference>
<evidence type="ECO:0000313" key="2">
    <source>
        <dbReference type="EMBL" id="SHL51894.1"/>
    </source>
</evidence>
<dbReference type="AlphaFoldDB" id="A0A1M7BAD1"/>
<evidence type="ECO:0000259" key="1">
    <source>
        <dbReference type="PROSITE" id="PS50995"/>
    </source>
</evidence>
<dbReference type="STRING" id="337701.SAMN05444398_103149"/>
<dbReference type="SMART" id="SM00347">
    <property type="entry name" value="HTH_MARR"/>
    <property type="match status" value="1"/>
</dbReference>
<dbReference type="EMBL" id="FRBR01000003">
    <property type="protein sequence ID" value="SHL51894.1"/>
    <property type="molecule type" value="Genomic_DNA"/>
</dbReference>
<dbReference type="OrthoDB" id="8255121at2"/>
<dbReference type="InterPro" id="IPR039422">
    <property type="entry name" value="MarR/SlyA-like"/>
</dbReference>
<accession>A0A1M7BAD1</accession>
<feature type="domain" description="HTH marR-type" evidence="1">
    <location>
        <begin position="26"/>
        <end position="161"/>
    </location>
</feature>
<dbReference type="GO" id="GO:0006950">
    <property type="term" value="P:response to stress"/>
    <property type="evidence" value="ECO:0007669"/>
    <property type="project" value="TreeGrafter"/>
</dbReference>
<gene>
    <name evidence="2" type="ORF">SAMN05444398_103149</name>
</gene>
<protein>
    <submittedName>
        <fullName evidence="2">Transcriptional regulator, MarR family</fullName>
    </submittedName>
</protein>
<dbReference type="GO" id="GO:0003700">
    <property type="term" value="F:DNA-binding transcription factor activity"/>
    <property type="evidence" value="ECO:0007669"/>
    <property type="project" value="InterPro"/>
</dbReference>
<dbReference type="InterPro" id="IPR036390">
    <property type="entry name" value="WH_DNA-bd_sf"/>
</dbReference>
<name>A0A1M7BAD1_9RHOB</name>
<dbReference type="PROSITE" id="PS50995">
    <property type="entry name" value="HTH_MARR_2"/>
    <property type="match status" value="1"/>
</dbReference>
<keyword evidence="3" id="KW-1185">Reference proteome</keyword>